<dbReference type="GO" id="GO:1990904">
    <property type="term" value="C:ribonucleoprotein complex"/>
    <property type="evidence" value="ECO:0007669"/>
    <property type="project" value="UniProtKB-KW"/>
</dbReference>
<comment type="caution">
    <text evidence="5">The sequence shown here is derived from an EMBL/GenBank/DDBJ whole genome shotgun (WGS) entry which is preliminary data.</text>
</comment>
<reference evidence="5" key="2">
    <citation type="journal article" date="2014" name="ISME J.">
        <title>Microbial stratification in low pH oxic and suboxic macroscopic growths along an acid mine drainage.</title>
        <authorList>
            <person name="Mendez-Garcia C."/>
            <person name="Mesa V."/>
            <person name="Sprenger R.R."/>
            <person name="Richter M."/>
            <person name="Diez M.S."/>
            <person name="Solano J."/>
            <person name="Bargiela R."/>
            <person name="Golyshina O.V."/>
            <person name="Manteca A."/>
            <person name="Ramos J.L."/>
            <person name="Gallego J.R."/>
            <person name="Llorente I."/>
            <person name="Martins Dos Santos V.A."/>
            <person name="Jensen O.N."/>
            <person name="Pelaez A.I."/>
            <person name="Sanchez J."/>
            <person name="Ferrer M."/>
        </authorList>
    </citation>
    <scope>NUCLEOTIDE SEQUENCE</scope>
</reference>
<reference evidence="5" key="1">
    <citation type="submission" date="2013-08" db="EMBL/GenBank/DDBJ databases">
        <authorList>
            <person name="Mendez C."/>
            <person name="Richter M."/>
            <person name="Ferrer M."/>
            <person name="Sanchez J."/>
        </authorList>
    </citation>
    <scope>NUCLEOTIDE SEQUENCE</scope>
</reference>
<dbReference type="Gene3D" id="2.40.10.310">
    <property type="match status" value="1"/>
</dbReference>
<evidence type="ECO:0000256" key="3">
    <source>
        <dbReference type="ARBA" id="ARBA00023274"/>
    </source>
</evidence>
<feature type="region of interest" description="Disordered" evidence="4">
    <location>
        <begin position="1"/>
        <end position="35"/>
    </location>
</feature>
<dbReference type="GO" id="GO:0003735">
    <property type="term" value="F:structural constituent of ribosome"/>
    <property type="evidence" value="ECO:0007669"/>
    <property type="project" value="InterPro"/>
</dbReference>
<dbReference type="GO" id="GO:0006412">
    <property type="term" value="P:translation"/>
    <property type="evidence" value="ECO:0007669"/>
    <property type="project" value="InterPro"/>
</dbReference>
<dbReference type="InterPro" id="IPR001047">
    <property type="entry name" value="Ribosomal_eS8"/>
</dbReference>
<protein>
    <submittedName>
        <fullName evidence="5">30S ribosomal protein S8e</fullName>
    </submittedName>
</protein>
<name>T0ZQ59_9ZZZZ</name>
<evidence type="ECO:0000256" key="2">
    <source>
        <dbReference type="ARBA" id="ARBA00022980"/>
    </source>
</evidence>
<feature type="compositionally biased region" description="Basic residues" evidence="4">
    <location>
        <begin position="14"/>
        <end position="33"/>
    </location>
</feature>
<dbReference type="InterPro" id="IPR022309">
    <property type="entry name" value="Ribosomal_Se8/biogenesis_NSA2"/>
</dbReference>
<evidence type="ECO:0000313" key="5">
    <source>
        <dbReference type="EMBL" id="EQD46788.1"/>
    </source>
</evidence>
<dbReference type="NCBIfam" id="TIGR00307">
    <property type="entry name" value="eS8"/>
    <property type="match status" value="1"/>
</dbReference>
<dbReference type="GO" id="GO:0005840">
    <property type="term" value="C:ribosome"/>
    <property type="evidence" value="ECO:0007669"/>
    <property type="project" value="UniProtKB-KW"/>
</dbReference>
<proteinExistence type="inferred from homology"/>
<dbReference type="Pfam" id="PF01201">
    <property type="entry name" value="Ribosomal_S8e"/>
    <property type="match status" value="1"/>
</dbReference>
<evidence type="ECO:0000256" key="4">
    <source>
        <dbReference type="SAM" id="MobiDB-lite"/>
    </source>
</evidence>
<gene>
    <name evidence="5" type="ORF">B2A_08739</name>
</gene>
<dbReference type="EMBL" id="AUZZ01006300">
    <property type="protein sequence ID" value="EQD46788.1"/>
    <property type="molecule type" value="Genomic_DNA"/>
</dbReference>
<sequence length="136" mass="14894">MSDTMSQFGVQLHRSSKTKHIGNGKHKSKFRDKKKSEIGNYFSATKLADKNESKAIRHRGGHMTAVLKKAGFANLLTKEGYKKVQIKGVLESPDNRNFARQNIITKGTVISTELGNAVVTNSPGRDGAVNAKLVVK</sequence>
<keyword evidence="3" id="KW-0687">Ribonucleoprotein</keyword>
<keyword evidence="2 5" id="KW-0689">Ribosomal protein</keyword>
<dbReference type="AlphaFoldDB" id="T0ZQ59"/>
<comment type="similarity">
    <text evidence="1">Belongs to the eukaryotic ribosomal protein eS8 family.</text>
</comment>
<accession>T0ZQ59</accession>
<organism evidence="5">
    <name type="scientific">mine drainage metagenome</name>
    <dbReference type="NCBI Taxonomy" id="410659"/>
    <lineage>
        <taxon>unclassified sequences</taxon>
        <taxon>metagenomes</taxon>
        <taxon>ecological metagenomes</taxon>
    </lineage>
</organism>
<evidence type="ECO:0000256" key="1">
    <source>
        <dbReference type="ARBA" id="ARBA00005257"/>
    </source>
</evidence>